<proteinExistence type="predicted"/>
<dbReference type="AlphaFoldDB" id="A0A7R7XCQ0"/>
<keyword evidence="2" id="KW-1185">Reference proteome</keyword>
<name>A0A7R7XCQ0_9EURO</name>
<reference evidence="1" key="1">
    <citation type="submission" date="2021-01" db="EMBL/GenBank/DDBJ databases">
        <authorList>
            <consortium name="Aspergillus puulaauensis MK2 genome sequencing consortium"/>
            <person name="Kazuki M."/>
            <person name="Futagami T."/>
        </authorList>
    </citation>
    <scope>NUCLEOTIDE SEQUENCE</scope>
    <source>
        <strain evidence="1">MK2</strain>
    </source>
</reference>
<dbReference type="Proteomes" id="UP000654913">
    <property type="component" value="Chromosome 1"/>
</dbReference>
<sequence length="120" mass="13295">MQYDCAVCCFPGGGRFFEISSAEIISSAAQQDPSLLQPDRPTLLTSCFGRFSELLARATARYFWSANTDPLIAHPPSPSTCCTCFLRSRHQHLADRSLPQELSLFKHRCSPDLSLLDISA</sequence>
<dbReference type="GeneID" id="64968830"/>
<dbReference type="EMBL" id="AP024443">
    <property type="protein sequence ID" value="BCS18825.1"/>
    <property type="molecule type" value="Genomic_DNA"/>
</dbReference>
<organism evidence="1 2">
    <name type="scientific">Aspergillus puulaauensis</name>
    <dbReference type="NCBI Taxonomy" id="1220207"/>
    <lineage>
        <taxon>Eukaryota</taxon>
        <taxon>Fungi</taxon>
        <taxon>Dikarya</taxon>
        <taxon>Ascomycota</taxon>
        <taxon>Pezizomycotina</taxon>
        <taxon>Eurotiomycetes</taxon>
        <taxon>Eurotiomycetidae</taxon>
        <taxon>Eurotiales</taxon>
        <taxon>Aspergillaceae</taxon>
        <taxon>Aspergillus</taxon>
    </lineage>
</organism>
<protein>
    <submittedName>
        <fullName evidence="1">Uncharacterized protein</fullName>
    </submittedName>
</protein>
<reference evidence="1" key="2">
    <citation type="submission" date="2021-02" db="EMBL/GenBank/DDBJ databases">
        <title>Aspergillus puulaauensis MK2 genome sequence.</title>
        <authorList>
            <person name="Futagami T."/>
            <person name="Mori K."/>
            <person name="Kadooka C."/>
            <person name="Tanaka T."/>
        </authorList>
    </citation>
    <scope>NUCLEOTIDE SEQUENCE</scope>
    <source>
        <strain evidence="1">MK2</strain>
    </source>
</reference>
<dbReference type="KEGG" id="apuu:APUU_11653A"/>
<dbReference type="RefSeq" id="XP_041551019.1">
    <property type="nucleotide sequence ID" value="XM_041697767.1"/>
</dbReference>
<evidence type="ECO:0000313" key="2">
    <source>
        <dbReference type="Proteomes" id="UP000654913"/>
    </source>
</evidence>
<evidence type="ECO:0000313" key="1">
    <source>
        <dbReference type="EMBL" id="BCS18825.1"/>
    </source>
</evidence>
<gene>
    <name evidence="1" type="ORF">APUU_11653A</name>
</gene>
<accession>A0A7R7XCQ0</accession>